<proteinExistence type="predicted"/>
<dbReference type="EMBL" id="JACJQB010000033">
    <property type="protein sequence ID" value="MBD2189271.1"/>
    <property type="molecule type" value="Genomic_DNA"/>
</dbReference>
<dbReference type="Pfam" id="PF03476">
    <property type="entry name" value="MOSC_N"/>
    <property type="match status" value="1"/>
</dbReference>
<name>A0ABR8A154_9CYAN</name>
<dbReference type="Proteomes" id="UP000642094">
    <property type="component" value="Unassembled WGS sequence"/>
</dbReference>
<evidence type="ECO:0000313" key="2">
    <source>
        <dbReference type="EMBL" id="MBD2189271.1"/>
    </source>
</evidence>
<protein>
    <submittedName>
        <fullName evidence="2">MOSC N-terminal beta barrel domain-containing protein</fullName>
    </submittedName>
</protein>
<organism evidence="2 3">
    <name type="scientific">Pseudanabaena mucicola FACHB-723</name>
    <dbReference type="NCBI Taxonomy" id="2692860"/>
    <lineage>
        <taxon>Bacteria</taxon>
        <taxon>Bacillati</taxon>
        <taxon>Cyanobacteriota</taxon>
        <taxon>Cyanophyceae</taxon>
        <taxon>Pseudanabaenales</taxon>
        <taxon>Pseudanabaenaceae</taxon>
        <taxon>Pseudanabaena</taxon>
    </lineage>
</organism>
<dbReference type="InterPro" id="IPR005303">
    <property type="entry name" value="MOCOS_middle"/>
</dbReference>
<reference evidence="2 3" key="1">
    <citation type="journal article" date="2020" name="ISME J.">
        <title>Comparative genomics reveals insights into cyanobacterial evolution and habitat adaptation.</title>
        <authorList>
            <person name="Chen M.Y."/>
            <person name="Teng W.K."/>
            <person name="Zhao L."/>
            <person name="Hu C.X."/>
            <person name="Zhou Y.K."/>
            <person name="Han B.P."/>
            <person name="Song L.R."/>
            <person name="Shu W.S."/>
        </authorList>
    </citation>
    <scope>NUCLEOTIDE SEQUENCE [LARGE SCALE GENOMIC DNA]</scope>
    <source>
        <strain evidence="2 3">FACHB-723</strain>
    </source>
</reference>
<dbReference type="SUPFAM" id="SSF141673">
    <property type="entry name" value="MOSC N-terminal domain-like"/>
    <property type="match status" value="1"/>
</dbReference>
<feature type="domain" description="MOSC" evidence="1">
    <location>
        <begin position="83"/>
        <end position="267"/>
    </location>
</feature>
<gene>
    <name evidence="2" type="ORF">H6F41_14095</name>
</gene>
<comment type="caution">
    <text evidence="2">The sequence shown here is derived from an EMBL/GenBank/DDBJ whole genome shotgun (WGS) entry which is preliminary data.</text>
</comment>
<accession>A0ABR8A154</accession>
<dbReference type="PROSITE" id="PS51340">
    <property type="entry name" value="MOSC"/>
    <property type="match status" value="1"/>
</dbReference>
<evidence type="ECO:0000259" key="1">
    <source>
        <dbReference type="PROSITE" id="PS51340"/>
    </source>
</evidence>
<sequence>MARLGKILVFPIKSLDPIALNQVQISEGGALKCDREFALFDQSGNYINAKRYPQIHLIRASYDLDERLVNLQIPDHPTHKSYKKVSTFHLDQEQDLLADWFSQFFGQPVEIRQNAGSGFPDDPDAWGATIISEATLITVQSWYIHAPIELNQIRDRFRTNLEIIDTEPFWEDHLFAKAGETVPFRIGDVQFLGTNPCQRCPVPTRDPLTGKIYPDFTKIFAKQRQATLPQQVEKSRFNHFYRLALNTRIPITEAGKFLKMGDAVLSPT</sequence>
<keyword evidence="3" id="KW-1185">Reference proteome</keyword>
<dbReference type="RefSeq" id="WP_190404101.1">
    <property type="nucleotide sequence ID" value="NZ_JACJQB010000033.1"/>
</dbReference>
<evidence type="ECO:0000313" key="3">
    <source>
        <dbReference type="Proteomes" id="UP000642094"/>
    </source>
</evidence>
<dbReference type="InterPro" id="IPR005302">
    <property type="entry name" value="MoCF_Sase_C"/>
</dbReference>
<dbReference type="Pfam" id="PF03473">
    <property type="entry name" value="MOSC"/>
    <property type="match status" value="1"/>
</dbReference>